<name>A0A4Y2UW38_ARAVE</name>
<keyword evidence="2" id="KW-1185">Reference proteome</keyword>
<evidence type="ECO:0000313" key="2">
    <source>
        <dbReference type="Proteomes" id="UP000499080"/>
    </source>
</evidence>
<accession>A0A4Y2UW38</accession>
<gene>
    <name evidence="1" type="ORF">AVEN_26386_1</name>
</gene>
<reference evidence="1 2" key="1">
    <citation type="journal article" date="2019" name="Sci. Rep.">
        <title>Orb-weaving spider Araneus ventricosus genome elucidates the spidroin gene catalogue.</title>
        <authorList>
            <person name="Kono N."/>
            <person name="Nakamura H."/>
            <person name="Ohtoshi R."/>
            <person name="Moran D.A.P."/>
            <person name="Shinohara A."/>
            <person name="Yoshida Y."/>
            <person name="Fujiwara M."/>
            <person name="Mori M."/>
            <person name="Tomita M."/>
            <person name="Arakawa K."/>
        </authorList>
    </citation>
    <scope>NUCLEOTIDE SEQUENCE [LARGE SCALE GENOMIC DNA]</scope>
</reference>
<evidence type="ECO:0000313" key="1">
    <source>
        <dbReference type="EMBL" id="GBO17073.1"/>
    </source>
</evidence>
<comment type="caution">
    <text evidence="1">The sequence shown here is derived from an EMBL/GenBank/DDBJ whole genome shotgun (WGS) entry which is preliminary data.</text>
</comment>
<sequence length="348" mass="39683">MLDKVYNDMAKIGLSLNPNKSHSFCLSGQTPVGVRETLFCLGPDTILPIVESEYHRFLGKPVGFNPVPDYKKFNDIIECAEKIMKSLLAPWQRLDALVTFIFPALQFLMRTAQFKKEDWDVFDEAIRKLIKETLYLPDNACNELLYGHRKSGCFGVPIAAEESDLNRINSAFKLLISPDELVAELALKDLQNTVSKRVRRKNVTDDLSNYMSGDLEMDEGRPASNHVSNTWTVARSASSRQKVIWSFSDGLPQLHFKELVIKSSSRRKVLFTIRNRLRQDRALVLLSKPHQGKVMECVAQSPASAHFFYNGDFTRFSDWRFIFKARLGLLPLNGAPWKEGDKSCRRCT</sequence>
<organism evidence="1 2">
    <name type="scientific">Araneus ventricosus</name>
    <name type="common">Orbweaver spider</name>
    <name type="synonym">Epeira ventricosa</name>
    <dbReference type="NCBI Taxonomy" id="182803"/>
    <lineage>
        <taxon>Eukaryota</taxon>
        <taxon>Metazoa</taxon>
        <taxon>Ecdysozoa</taxon>
        <taxon>Arthropoda</taxon>
        <taxon>Chelicerata</taxon>
        <taxon>Arachnida</taxon>
        <taxon>Araneae</taxon>
        <taxon>Araneomorphae</taxon>
        <taxon>Entelegynae</taxon>
        <taxon>Araneoidea</taxon>
        <taxon>Araneidae</taxon>
        <taxon>Araneus</taxon>
    </lineage>
</organism>
<dbReference type="OrthoDB" id="6437252at2759"/>
<dbReference type="AlphaFoldDB" id="A0A4Y2UW38"/>
<protein>
    <recommendedName>
        <fullName evidence="3">Retrovirus-related Pol polyprotein from type-2 retrotransposable element R2DM</fullName>
    </recommendedName>
</protein>
<evidence type="ECO:0008006" key="3">
    <source>
        <dbReference type="Google" id="ProtNLM"/>
    </source>
</evidence>
<proteinExistence type="predicted"/>
<dbReference type="EMBL" id="BGPR01040875">
    <property type="protein sequence ID" value="GBO17073.1"/>
    <property type="molecule type" value="Genomic_DNA"/>
</dbReference>
<dbReference type="Proteomes" id="UP000499080">
    <property type="component" value="Unassembled WGS sequence"/>
</dbReference>